<evidence type="ECO:0000256" key="2">
    <source>
        <dbReference type="PIRSR" id="PIRSR613078-1"/>
    </source>
</evidence>
<proteinExistence type="predicted"/>
<dbReference type="PANTHER" id="PTHR46517:SF1">
    <property type="entry name" value="FRUCTOSE-2,6-BISPHOSPHATASE TIGAR"/>
    <property type="match status" value="1"/>
</dbReference>
<evidence type="ECO:0000313" key="5">
    <source>
        <dbReference type="Proteomes" id="UP000803844"/>
    </source>
</evidence>
<name>A0A9P4Y4X0_CRYP1</name>
<dbReference type="AlphaFoldDB" id="A0A9P4Y4X0"/>
<dbReference type="PANTHER" id="PTHR46517">
    <property type="entry name" value="FRUCTOSE-2,6-BISPHOSPHATASE TIGAR"/>
    <property type="match status" value="1"/>
</dbReference>
<protein>
    <recommendedName>
        <fullName evidence="6">Phosphoglycerate mutase</fullName>
    </recommendedName>
</protein>
<gene>
    <name evidence="4" type="ORF">M406DRAFT_89361</name>
</gene>
<dbReference type="OrthoDB" id="354304at2759"/>
<comment type="caution">
    <text evidence="4">The sequence shown here is derived from an EMBL/GenBank/DDBJ whole genome shotgun (WGS) entry which is preliminary data.</text>
</comment>
<dbReference type="Pfam" id="PF00300">
    <property type="entry name" value="His_Phos_1"/>
    <property type="match status" value="1"/>
</dbReference>
<dbReference type="GO" id="GO:0005829">
    <property type="term" value="C:cytosol"/>
    <property type="evidence" value="ECO:0007669"/>
    <property type="project" value="TreeGrafter"/>
</dbReference>
<dbReference type="PROSITE" id="PS00175">
    <property type="entry name" value="PG_MUTASE"/>
    <property type="match status" value="1"/>
</dbReference>
<organism evidence="4 5">
    <name type="scientific">Cryphonectria parasitica (strain ATCC 38755 / EP155)</name>
    <dbReference type="NCBI Taxonomy" id="660469"/>
    <lineage>
        <taxon>Eukaryota</taxon>
        <taxon>Fungi</taxon>
        <taxon>Dikarya</taxon>
        <taxon>Ascomycota</taxon>
        <taxon>Pezizomycotina</taxon>
        <taxon>Sordariomycetes</taxon>
        <taxon>Sordariomycetidae</taxon>
        <taxon>Diaporthales</taxon>
        <taxon>Cryphonectriaceae</taxon>
        <taxon>Cryphonectria-Endothia species complex</taxon>
        <taxon>Cryphonectria</taxon>
    </lineage>
</organism>
<dbReference type="SUPFAM" id="SSF53254">
    <property type="entry name" value="Phosphoglycerate mutase-like"/>
    <property type="match status" value="1"/>
</dbReference>
<dbReference type="InterPro" id="IPR001345">
    <property type="entry name" value="PG/BPGM_mutase_AS"/>
</dbReference>
<feature type="active site" description="Tele-phosphohistidine intermediate" evidence="2">
    <location>
        <position position="10"/>
    </location>
</feature>
<dbReference type="GO" id="GO:0004331">
    <property type="term" value="F:fructose-2,6-bisphosphate 2-phosphatase activity"/>
    <property type="evidence" value="ECO:0007669"/>
    <property type="project" value="TreeGrafter"/>
</dbReference>
<dbReference type="Proteomes" id="UP000803844">
    <property type="component" value="Unassembled WGS sequence"/>
</dbReference>
<evidence type="ECO:0000313" key="4">
    <source>
        <dbReference type="EMBL" id="KAF3766586.1"/>
    </source>
</evidence>
<dbReference type="GO" id="GO:0045820">
    <property type="term" value="P:negative regulation of glycolytic process"/>
    <property type="evidence" value="ECO:0007669"/>
    <property type="project" value="TreeGrafter"/>
</dbReference>
<dbReference type="InterPro" id="IPR013078">
    <property type="entry name" value="His_Pase_superF_clade-1"/>
</dbReference>
<dbReference type="InterPro" id="IPR029033">
    <property type="entry name" value="His_PPase_superfam"/>
</dbReference>
<dbReference type="GO" id="GO:0043456">
    <property type="term" value="P:regulation of pentose-phosphate shunt"/>
    <property type="evidence" value="ECO:0007669"/>
    <property type="project" value="TreeGrafter"/>
</dbReference>
<dbReference type="RefSeq" id="XP_040777547.1">
    <property type="nucleotide sequence ID" value="XM_040926147.1"/>
</dbReference>
<dbReference type="EMBL" id="MU032347">
    <property type="protein sequence ID" value="KAF3766586.1"/>
    <property type="molecule type" value="Genomic_DNA"/>
</dbReference>
<keyword evidence="1" id="KW-0378">Hydrolase</keyword>
<accession>A0A9P4Y4X0</accession>
<dbReference type="CDD" id="cd07067">
    <property type="entry name" value="HP_PGM_like"/>
    <property type="match status" value="1"/>
</dbReference>
<feature type="binding site" evidence="3">
    <location>
        <begin position="9"/>
        <end position="16"/>
    </location>
    <ligand>
        <name>substrate</name>
    </ligand>
</feature>
<sequence>MALRVFLVRHGESVDNVAGLYAGSRDSPLTSHGVLQAQRLGAHLAARSATIGPVNYIFASNLRRAVKTAEAIAEAQHGVQGVNRVFEVVQVPMLREKDFGSEEGMRFGTRGAQKTATSSASASAAAAAAWVETESQQSMSDRINRFVDDSFVQTAIQATVDEQPGSIAIVAHGIILNVLLRCLLTRFGPEEIPRLARPGTAPWRSEWLAAWSNTGYLELELRIPSPAGADLATPEIQLFVKSVNSVDHLQGLKKTRGGIGSAGFDEKQRTMESFFSRSTGK</sequence>
<dbReference type="GeneID" id="63843276"/>
<evidence type="ECO:0008006" key="6">
    <source>
        <dbReference type="Google" id="ProtNLM"/>
    </source>
</evidence>
<feature type="binding site" evidence="3">
    <location>
        <position position="64"/>
    </location>
    <ligand>
        <name>substrate</name>
    </ligand>
</feature>
<evidence type="ECO:0000256" key="1">
    <source>
        <dbReference type="ARBA" id="ARBA00022801"/>
    </source>
</evidence>
<keyword evidence="5" id="KW-1185">Reference proteome</keyword>
<evidence type="ECO:0000256" key="3">
    <source>
        <dbReference type="PIRSR" id="PIRSR613078-2"/>
    </source>
</evidence>
<dbReference type="SMART" id="SM00855">
    <property type="entry name" value="PGAM"/>
    <property type="match status" value="1"/>
</dbReference>
<dbReference type="InterPro" id="IPR051695">
    <property type="entry name" value="Phosphoglycerate_Mutase"/>
</dbReference>
<reference evidence="4" key="1">
    <citation type="journal article" date="2020" name="Phytopathology">
        <title>Genome sequence of the chestnut blight fungus Cryphonectria parasitica EP155: A fundamental resource for an archetypical invasive plant pathogen.</title>
        <authorList>
            <person name="Crouch J.A."/>
            <person name="Dawe A."/>
            <person name="Aerts A."/>
            <person name="Barry K."/>
            <person name="Churchill A.C.L."/>
            <person name="Grimwood J."/>
            <person name="Hillman B."/>
            <person name="Milgroom M.G."/>
            <person name="Pangilinan J."/>
            <person name="Smith M."/>
            <person name="Salamov A."/>
            <person name="Schmutz J."/>
            <person name="Yadav J."/>
            <person name="Grigoriev I.V."/>
            <person name="Nuss D."/>
        </authorList>
    </citation>
    <scope>NUCLEOTIDE SEQUENCE</scope>
    <source>
        <strain evidence="4">EP155</strain>
    </source>
</reference>
<feature type="active site" description="Proton donor/acceptor" evidence="2">
    <location>
        <position position="96"/>
    </location>
</feature>
<dbReference type="Gene3D" id="3.40.50.1240">
    <property type="entry name" value="Phosphoglycerate mutase-like"/>
    <property type="match status" value="1"/>
</dbReference>